<feature type="domain" description="PIN-like" evidence="1">
    <location>
        <begin position="25"/>
        <end position="129"/>
    </location>
</feature>
<name>A0AAE3DHZ9_9FIRM</name>
<sequence length="243" mass="27807">MPVYYSNGEIKKEKTEVRTGKTYYLVDTENPGSSVVTDLLREGMEKREIYFFYTSNSIKLDFETVEQMIQYPEHIHFEKCFCGAKNSLDFQLVSFLGALIQEKGSQNRYVILSNDGGFGSVVEFWRRKGVDILRIGQGELGQLTELVYQDESALSEKKLTDFSKVKILHVASAVLGTQLRKQGIFTKHVSQIVDYIYEHKDYTQNALESIVGGETAKEILEKVSKEEVDAIIQESFSRYAEYN</sequence>
<reference evidence="2" key="1">
    <citation type="submission" date="2021-10" db="EMBL/GenBank/DDBJ databases">
        <title>Anaerobic single-cell dispensing facilitates the cultivation of human gut bacteria.</title>
        <authorList>
            <person name="Afrizal A."/>
        </authorList>
    </citation>
    <scope>NUCLEOTIDE SEQUENCE</scope>
    <source>
        <strain evidence="2">CLA-AA-H274</strain>
    </source>
</reference>
<dbReference type="Proteomes" id="UP001198962">
    <property type="component" value="Unassembled WGS sequence"/>
</dbReference>
<accession>A0AAE3DHZ9</accession>
<dbReference type="RefSeq" id="WP_308451144.1">
    <property type="nucleotide sequence ID" value="NZ_JAJEPU010000015.1"/>
</dbReference>
<evidence type="ECO:0000313" key="3">
    <source>
        <dbReference type="Proteomes" id="UP001198962"/>
    </source>
</evidence>
<dbReference type="EMBL" id="JAJEPU010000015">
    <property type="protein sequence ID" value="MCC2164520.1"/>
    <property type="molecule type" value="Genomic_DNA"/>
</dbReference>
<dbReference type="AlphaFoldDB" id="A0AAE3DHZ9"/>
<evidence type="ECO:0000313" key="2">
    <source>
        <dbReference type="EMBL" id="MCC2164520.1"/>
    </source>
</evidence>
<keyword evidence="3" id="KW-1185">Reference proteome</keyword>
<gene>
    <name evidence="2" type="ORF">LKD32_06450</name>
</gene>
<protein>
    <submittedName>
        <fullName evidence="2">PIN domain-containing protein</fullName>
    </submittedName>
</protein>
<comment type="caution">
    <text evidence="2">The sequence shown here is derived from an EMBL/GenBank/DDBJ whole genome shotgun (WGS) entry which is preliminary data.</text>
</comment>
<dbReference type="InterPro" id="IPR041494">
    <property type="entry name" value="PIN7"/>
</dbReference>
<organism evidence="2 3">
    <name type="scientific">Brotaphodocola catenula</name>
    <dbReference type="NCBI Taxonomy" id="2885361"/>
    <lineage>
        <taxon>Bacteria</taxon>
        <taxon>Bacillati</taxon>
        <taxon>Bacillota</taxon>
        <taxon>Clostridia</taxon>
        <taxon>Lachnospirales</taxon>
        <taxon>Lachnospiraceae</taxon>
        <taxon>Brotaphodocola</taxon>
    </lineage>
</organism>
<dbReference type="Pfam" id="PF18475">
    <property type="entry name" value="PIN7"/>
    <property type="match status" value="1"/>
</dbReference>
<evidence type="ECO:0000259" key="1">
    <source>
        <dbReference type="Pfam" id="PF18475"/>
    </source>
</evidence>
<proteinExistence type="predicted"/>